<keyword evidence="4" id="KW-1185">Reference proteome</keyword>
<dbReference type="Gramene" id="ERM96500">
    <property type="protein sequence ID" value="ERM96500"/>
    <property type="gene ID" value="AMTR_s00001p00260900"/>
</dbReference>
<feature type="repeat" description="PPR" evidence="2">
    <location>
        <begin position="36"/>
        <end position="70"/>
    </location>
</feature>
<dbReference type="NCBIfam" id="TIGR00756">
    <property type="entry name" value="PPR"/>
    <property type="match status" value="2"/>
</dbReference>
<feature type="non-terminal residue" evidence="3">
    <location>
        <position position="90"/>
    </location>
</feature>
<dbReference type="GO" id="GO:0009451">
    <property type="term" value="P:RNA modification"/>
    <property type="evidence" value="ECO:0007669"/>
    <property type="project" value="InterPro"/>
</dbReference>
<gene>
    <name evidence="3" type="ORF">AMTR_s00001p00260900</name>
</gene>
<dbReference type="OMA" id="MEDACHF"/>
<accession>W1NMK3</accession>
<dbReference type="PANTHER" id="PTHR47926:SF537">
    <property type="entry name" value="PENTACOTRIPEPTIDE-REPEAT REGION OF PRORP DOMAIN-CONTAINING PROTEIN"/>
    <property type="match status" value="1"/>
</dbReference>
<evidence type="ECO:0000256" key="2">
    <source>
        <dbReference type="PROSITE-ProRule" id="PRU00708"/>
    </source>
</evidence>
<dbReference type="PROSITE" id="PS51375">
    <property type="entry name" value="PPR"/>
    <property type="match status" value="1"/>
</dbReference>
<dbReference type="GO" id="GO:0003723">
    <property type="term" value="F:RNA binding"/>
    <property type="evidence" value="ECO:0007669"/>
    <property type="project" value="InterPro"/>
</dbReference>
<reference evidence="4" key="1">
    <citation type="journal article" date="2013" name="Science">
        <title>The Amborella genome and the evolution of flowering plants.</title>
        <authorList>
            <consortium name="Amborella Genome Project"/>
        </authorList>
    </citation>
    <scope>NUCLEOTIDE SEQUENCE [LARGE SCALE GENOMIC DNA]</scope>
</reference>
<evidence type="ECO:0008006" key="5">
    <source>
        <dbReference type="Google" id="ProtNLM"/>
    </source>
</evidence>
<dbReference type="Gene3D" id="1.25.40.10">
    <property type="entry name" value="Tetratricopeptide repeat domain"/>
    <property type="match status" value="1"/>
</dbReference>
<dbReference type="InterPro" id="IPR002885">
    <property type="entry name" value="PPR_rpt"/>
</dbReference>
<dbReference type="InterPro" id="IPR011990">
    <property type="entry name" value="TPR-like_helical_dom_sf"/>
</dbReference>
<dbReference type="Pfam" id="PF01535">
    <property type="entry name" value="PPR"/>
    <property type="match status" value="1"/>
</dbReference>
<proteinExistence type="predicted"/>
<dbReference type="PANTHER" id="PTHR47926">
    <property type="entry name" value="PENTATRICOPEPTIDE REPEAT-CONTAINING PROTEIN"/>
    <property type="match status" value="1"/>
</dbReference>
<dbReference type="AlphaFoldDB" id="W1NMK3"/>
<sequence>MPIRIVVSWNTMIAAHVDSDDIKTAQMVFEEMPERDTASWNAIIVYYVKKKSYNQALELFDKTQDANVSPTEITLITLVGACAELGAMEM</sequence>
<protein>
    <recommendedName>
        <fullName evidence="5">Pentacotripeptide-repeat region of PRORP domain-containing protein</fullName>
    </recommendedName>
</protein>
<dbReference type="EMBL" id="KI397142">
    <property type="protein sequence ID" value="ERM96500.1"/>
    <property type="molecule type" value="Genomic_DNA"/>
</dbReference>
<evidence type="ECO:0000313" key="3">
    <source>
        <dbReference type="EMBL" id="ERM96500.1"/>
    </source>
</evidence>
<organism evidence="3 4">
    <name type="scientific">Amborella trichopoda</name>
    <dbReference type="NCBI Taxonomy" id="13333"/>
    <lineage>
        <taxon>Eukaryota</taxon>
        <taxon>Viridiplantae</taxon>
        <taxon>Streptophyta</taxon>
        <taxon>Embryophyta</taxon>
        <taxon>Tracheophyta</taxon>
        <taxon>Spermatophyta</taxon>
        <taxon>Magnoliopsida</taxon>
        <taxon>Amborellales</taxon>
        <taxon>Amborellaceae</taxon>
        <taxon>Amborella</taxon>
    </lineage>
</organism>
<evidence type="ECO:0000256" key="1">
    <source>
        <dbReference type="ARBA" id="ARBA00022737"/>
    </source>
</evidence>
<dbReference type="eggNOG" id="KOG4197">
    <property type="taxonomic scope" value="Eukaryota"/>
</dbReference>
<evidence type="ECO:0000313" key="4">
    <source>
        <dbReference type="Proteomes" id="UP000017836"/>
    </source>
</evidence>
<name>W1NMK3_AMBTC</name>
<dbReference type="Pfam" id="PF13041">
    <property type="entry name" value="PPR_2"/>
    <property type="match status" value="1"/>
</dbReference>
<keyword evidence="1" id="KW-0677">Repeat</keyword>
<dbReference type="Proteomes" id="UP000017836">
    <property type="component" value="Unassembled WGS sequence"/>
</dbReference>
<dbReference type="InterPro" id="IPR046960">
    <property type="entry name" value="PPR_At4g14850-like_plant"/>
</dbReference>
<dbReference type="HOGENOM" id="CLU_154100_1_0_1"/>